<feature type="region of interest" description="Disordered" evidence="1">
    <location>
        <begin position="513"/>
        <end position="545"/>
    </location>
</feature>
<dbReference type="InterPro" id="IPR051678">
    <property type="entry name" value="AGP_Transferase"/>
</dbReference>
<dbReference type="OrthoDB" id="10003767at2759"/>
<comment type="caution">
    <text evidence="3">The sequence shown here is derived from an EMBL/GenBank/DDBJ whole genome shotgun (WGS) entry which is preliminary data.</text>
</comment>
<dbReference type="PANTHER" id="PTHR21310">
    <property type="entry name" value="AMINOGLYCOSIDE PHOSPHOTRANSFERASE-RELATED-RELATED"/>
    <property type="match status" value="1"/>
</dbReference>
<organism evidence="3 4">
    <name type="scientific">Imshaugia aleurites</name>
    <dbReference type="NCBI Taxonomy" id="172621"/>
    <lineage>
        <taxon>Eukaryota</taxon>
        <taxon>Fungi</taxon>
        <taxon>Dikarya</taxon>
        <taxon>Ascomycota</taxon>
        <taxon>Pezizomycotina</taxon>
        <taxon>Lecanoromycetes</taxon>
        <taxon>OSLEUM clade</taxon>
        <taxon>Lecanoromycetidae</taxon>
        <taxon>Lecanorales</taxon>
        <taxon>Lecanorineae</taxon>
        <taxon>Parmeliaceae</taxon>
        <taxon>Imshaugia</taxon>
    </lineage>
</organism>
<evidence type="ECO:0000256" key="1">
    <source>
        <dbReference type="SAM" id="MobiDB-lite"/>
    </source>
</evidence>
<feature type="domain" description="Aminoglycoside phosphotransferase" evidence="2">
    <location>
        <begin position="178"/>
        <end position="414"/>
    </location>
</feature>
<evidence type="ECO:0000313" key="3">
    <source>
        <dbReference type="EMBL" id="CAF9936692.1"/>
    </source>
</evidence>
<proteinExistence type="predicted"/>
<dbReference type="InterPro" id="IPR011009">
    <property type="entry name" value="Kinase-like_dom_sf"/>
</dbReference>
<keyword evidence="4" id="KW-1185">Reference proteome</keyword>
<evidence type="ECO:0000313" key="4">
    <source>
        <dbReference type="Proteomes" id="UP000664534"/>
    </source>
</evidence>
<sequence length="545" mass="60810">MESTATPPADSGQSLGNGALVRPSSDSEDAIQPVNEPNEPSPSSKTDAMDTRSDEASTGPPKDSNEISESANEPSMVSSSFSPDSRTSTLKYAQEPFDQFQVRIKALCHIIWPAECRAATLERRTSVAKARILDAVRIKKFRRLLSPSPEKEFIVERLAGGTYNRIAGIEVKGAGINDPKRFVLRVPRPEMAFFGHIEREAAIVRYVRQNTTLPVADVISFDATANNPLESGYVVQSRLPGVSLHSIWDELTHEQRCTAAQEIGKVILALQAVKNPIPGIIEASVADDGSQKFSVRPFDLKGPYDADWKTKISNHNSDEEIGTTTQTPLDWFGNQFGRWFAKELLSSPGQILYWDYQYQFVQVAKQMDSLDILGNGENCLCHFDLEARNVMVQIQPDGALSISGIVDWDSAAFAPKFVSCAPPSWLWTNQRYYDEDESQGSFEPSSPEQEEIKEAFEDTVGFDWTWLAYRPEYRLARDLYYFAQHGLHESEAHKKAVKLLKKWEALYISLMSPKKDDESSKGSPSSNEVEKDEAMDEAGKDGMSE</sequence>
<feature type="compositionally biased region" description="Polar residues" evidence="1">
    <location>
        <begin position="1"/>
        <end position="16"/>
    </location>
</feature>
<dbReference type="Proteomes" id="UP000664534">
    <property type="component" value="Unassembled WGS sequence"/>
</dbReference>
<feature type="compositionally biased region" description="Low complexity" evidence="1">
    <location>
        <begin position="35"/>
        <end position="44"/>
    </location>
</feature>
<gene>
    <name evidence="3" type="ORF">IMSHALPRED_010864</name>
</gene>
<dbReference type="Gene3D" id="3.90.1200.10">
    <property type="match status" value="1"/>
</dbReference>
<evidence type="ECO:0000259" key="2">
    <source>
        <dbReference type="Pfam" id="PF01636"/>
    </source>
</evidence>
<feature type="region of interest" description="Disordered" evidence="1">
    <location>
        <begin position="1"/>
        <end position="87"/>
    </location>
</feature>
<name>A0A8H3G8T5_9LECA</name>
<protein>
    <recommendedName>
        <fullName evidence="2">Aminoglycoside phosphotransferase domain-containing protein</fullName>
    </recommendedName>
</protein>
<dbReference type="EMBL" id="CAJPDT010000093">
    <property type="protein sequence ID" value="CAF9936692.1"/>
    <property type="molecule type" value="Genomic_DNA"/>
</dbReference>
<dbReference type="SUPFAM" id="SSF56112">
    <property type="entry name" value="Protein kinase-like (PK-like)"/>
    <property type="match status" value="1"/>
</dbReference>
<dbReference type="InterPro" id="IPR002575">
    <property type="entry name" value="Aminoglycoside_PTrfase"/>
</dbReference>
<accession>A0A8H3G8T5</accession>
<reference evidence="3" key="1">
    <citation type="submission" date="2021-03" db="EMBL/GenBank/DDBJ databases">
        <authorList>
            <person name="Tagirdzhanova G."/>
        </authorList>
    </citation>
    <scope>NUCLEOTIDE SEQUENCE</scope>
</reference>
<dbReference type="PANTHER" id="PTHR21310:SF56">
    <property type="entry name" value="AMINOGLYCOSIDE PHOSPHOTRANSFERASE DOMAIN-CONTAINING PROTEIN"/>
    <property type="match status" value="1"/>
</dbReference>
<feature type="compositionally biased region" description="Low complexity" evidence="1">
    <location>
        <begin position="75"/>
        <end position="87"/>
    </location>
</feature>
<dbReference type="AlphaFoldDB" id="A0A8H3G8T5"/>
<dbReference type="Pfam" id="PF01636">
    <property type="entry name" value="APH"/>
    <property type="match status" value="1"/>
</dbReference>